<comment type="caution">
    <text evidence="2">The sequence shown here is derived from an EMBL/GenBank/DDBJ whole genome shotgun (WGS) entry which is preliminary data.</text>
</comment>
<dbReference type="EMBL" id="LKHP01000007">
    <property type="protein sequence ID" value="KRQ86772.1"/>
    <property type="molecule type" value="Genomic_DNA"/>
</dbReference>
<evidence type="ECO:0000313" key="2">
    <source>
        <dbReference type="EMBL" id="KRQ86772.1"/>
    </source>
</evidence>
<name>A0A0R3K055_CALMK</name>
<dbReference type="AlphaFoldDB" id="A0A0R3K055"/>
<dbReference type="OrthoDB" id="9781032at2"/>
<comment type="similarity">
    <text evidence="1">Belongs to the peptidase M20A family.</text>
</comment>
<dbReference type="SUPFAM" id="SSF53187">
    <property type="entry name" value="Zn-dependent exopeptidases"/>
    <property type="match status" value="1"/>
</dbReference>
<keyword evidence="3" id="KW-1185">Reference proteome</keyword>
<evidence type="ECO:0000256" key="1">
    <source>
        <dbReference type="PIRNR" id="PIRNR037226"/>
    </source>
</evidence>
<dbReference type="Gene3D" id="3.30.70.360">
    <property type="match status" value="1"/>
</dbReference>
<dbReference type="Gene3D" id="3.40.630.10">
    <property type="entry name" value="Zn peptidases"/>
    <property type="match status" value="1"/>
</dbReference>
<dbReference type="InterPro" id="IPR036264">
    <property type="entry name" value="Bact_exopeptidase_dim_dom"/>
</dbReference>
<sequence length="371" mass="41770">MANIDRSLITGYIENKRDKLENLVDMLYHLPLDSNHETNAFNIICDFLNQENFNIEKNIDNIQNTFIASCGSGNKKVAFICEFEAQENGYTNGHNIQCAMNIGAALGFKRVINEIDAQILIYGFPKEEKLPLKISYEHRRLFNGINLIVCGHPGEKTYEGVNSTAMSIMKFDFIGKEASFNFYPNEGISSIVPMIKFLDIIQDLKSNANSSYLLNYTIINNGNEILKIPKMVSCRIAIKANEYRILESVKDNIIETAKFVSRIYGCDINFTVEEDYMPLKKNVELIKIVSHNLKESGITNIHGPLSTALSLDIGNISQKIPTIHPYIEISQGEVYGTVGFRDSTIKKYAKDMMIKASCALALTALDFITKN</sequence>
<dbReference type="STRING" id="908809.ABG79_01524"/>
<dbReference type="PIRSF" id="PIRSF037226">
    <property type="entry name" value="Amidohydrolase_ACY1L2_prd"/>
    <property type="match status" value="1"/>
</dbReference>
<proteinExistence type="inferred from homology"/>
<dbReference type="SUPFAM" id="SSF55031">
    <property type="entry name" value="Bacterial exopeptidase dimerisation domain"/>
    <property type="match status" value="1"/>
</dbReference>
<keyword evidence="2" id="KW-0378">Hydrolase</keyword>
<dbReference type="GO" id="GO:0046657">
    <property type="term" value="P:folic acid catabolic process"/>
    <property type="evidence" value="ECO:0007669"/>
    <property type="project" value="TreeGrafter"/>
</dbReference>
<dbReference type="GO" id="GO:0016805">
    <property type="term" value="F:dipeptidase activity"/>
    <property type="evidence" value="ECO:0007669"/>
    <property type="project" value="InterPro"/>
</dbReference>
<protein>
    <recommendedName>
        <fullName evidence="1">Peptidase M20 domain-containing protein 2</fullName>
    </recommendedName>
</protein>
<dbReference type="GO" id="GO:0071713">
    <property type="term" value="F:para-aminobenzoyl-glutamate hydrolase activity"/>
    <property type="evidence" value="ECO:0007669"/>
    <property type="project" value="TreeGrafter"/>
</dbReference>
<dbReference type="Proteomes" id="UP000052015">
    <property type="component" value="Unassembled WGS sequence"/>
</dbReference>
<gene>
    <name evidence="2" type="primary">abgB</name>
    <name evidence="2" type="ORF">ABG79_01524</name>
</gene>
<evidence type="ECO:0000313" key="3">
    <source>
        <dbReference type="Proteomes" id="UP000052015"/>
    </source>
</evidence>
<dbReference type="InterPro" id="IPR052030">
    <property type="entry name" value="Peptidase_M20/M20A_hydrolases"/>
</dbReference>
<dbReference type="InterPro" id="IPR017144">
    <property type="entry name" value="Xaa-Arg_dipeptidase"/>
</dbReference>
<organism evidence="2 3">
    <name type="scientific">Caloramator mitchellensis</name>
    <dbReference type="NCBI Taxonomy" id="908809"/>
    <lineage>
        <taxon>Bacteria</taxon>
        <taxon>Bacillati</taxon>
        <taxon>Bacillota</taxon>
        <taxon>Clostridia</taxon>
        <taxon>Eubacteriales</taxon>
        <taxon>Clostridiaceae</taxon>
        <taxon>Caloramator</taxon>
    </lineage>
</organism>
<dbReference type="GO" id="GO:0005737">
    <property type="term" value="C:cytoplasm"/>
    <property type="evidence" value="ECO:0007669"/>
    <property type="project" value="TreeGrafter"/>
</dbReference>
<dbReference type="PANTHER" id="PTHR30575">
    <property type="entry name" value="PEPTIDASE M20"/>
    <property type="match status" value="1"/>
</dbReference>
<dbReference type="RefSeq" id="WP_057978744.1">
    <property type="nucleotide sequence ID" value="NZ_LKHP01000007.1"/>
</dbReference>
<reference evidence="2 3" key="1">
    <citation type="submission" date="2015-09" db="EMBL/GenBank/DDBJ databases">
        <title>Draft genome sequence of a Caloramator mitchellensis, a moderate thermophile from the Great Artesian Basin of Australia.</title>
        <authorList>
            <person name="Patel B.K."/>
        </authorList>
    </citation>
    <scope>NUCLEOTIDE SEQUENCE [LARGE SCALE GENOMIC DNA]</scope>
    <source>
        <strain evidence="2 3">VF08</strain>
    </source>
</reference>
<dbReference type="PANTHER" id="PTHR30575:SF0">
    <property type="entry name" value="XAA-ARG DIPEPTIDASE"/>
    <property type="match status" value="1"/>
</dbReference>
<accession>A0A0R3K055</accession>